<evidence type="ECO:0000256" key="10">
    <source>
        <dbReference type="ARBA" id="ARBA00044279"/>
    </source>
</evidence>
<evidence type="ECO:0000256" key="1">
    <source>
        <dbReference type="ARBA" id="ARBA00005032"/>
    </source>
</evidence>
<evidence type="ECO:0000256" key="4">
    <source>
        <dbReference type="ARBA" id="ARBA00022786"/>
    </source>
</evidence>
<keyword evidence="5 13" id="KW-0067">ATP-binding</keyword>
<dbReference type="GO" id="GO:0061654">
    <property type="term" value="F:NEDD8 conjugating enzyme activity"/>
    <property type="evidence" value="ECO:0007669"/>
    <property type="project" value="UniProtKB-EC"/>
</dbReference>
<accession>A0AAF0E308</accession>
<dbReference type="SUPFAM" id="SSF54495">
    <property type="entry name" value="UBC-like"/>
    <property type="match status" value="1"/>
</dbReference>
<evidence type="ECO:0000259" key="15">
    <source>
        <dbReference type="PROSITE" id="PS50127"/>
    </source>
</evidence>
<evidence type="ECO:0000256" key="9">
    <source>
        <dbReference type="ARBA" id="ARBA00044092"/>
    </source>
</evidence>
<keyword evidence="4 13" id="KW-0833">Ubl conjugation pathway</keyword>
<evidence type="ECO:0000256" key="12">
    <source>
        <dbReference type="PROSITE-ProRule" id="PRU10133"/>
    </source>
</evidence>
<dbReference type="AlphaFoldDB" id="A0AAF0E308"/>
<dbReference type="InterPro" id="IPR000608">
    <property type="entry name" value="UBC"/>
</dbReference>
<sequence>MCVARALTQLWSQKKEADEAKKQRPKTSPAQLRVQKGTPGASHADLTELELPSTMQTHFPDPADLMHFTVTITPDEGTSAAHAGLYKGGAFRFTVAINHNYPHDPPKVRCVQKVRRGLTQIYHPNLDLDGNVCLNILREEWNPILNLNSVLVGLQFLFLDPNPDDPLNKEAAEDLRRDRSAFAGRVKRALAGGTLRTSTAHAEGVTYDYVLV</sequence>
<dbReference type="PROSITE" id="PS00183">
    <property type="entry name" value="UBC_1"/>
    <property type="match status" value="1"/>
</dbReference>
<dbReference type="Proteomes" id="UP001214603">
    <property type="component" value="Chromosome 1"/>
</dbReference>
<gene>
    <name evidence="16" type="primary">UBC12</name>
    <name evidence="16" type="ORF">MOBT1_000929</name>
</gene>
<feature type="region of interest" description="Disordered" evidence="14">
    <location>
        <begin position="13"/>
        <end position="44"/>
    </location>
</feature>
<dbReference type="Gene3D" id="3.10.110.10">
    <property type="entry name" value="Ubiquitin Conjugating Enzyme"/>
    <property type="match status" value="1"/>
</dbReference>
<dbReference type="CDD" id="cd23794">
    <property type="entry name" value="UBCc_UBE2F_UBE2M"/>
    <property type="match status" value="1"/>
</dbReference>
<protein>
    <recommendedName>
        <fullName evidence="9">NEDD8-conjugating enzyme UBC12</fullName>
        <ecNumber evidence="7">2.3.2.34</ecNumber>
    </recommendedName>
    <alternativeName>
        <fullName evidence="8">NEDD8-conjugating enzyme Ubc12</fullName>
    </alternativeName>
    <alternativeName>
        <fullName evidence="10">RUB1-conjugating enzyme</fullName>
    </alternativeName>
    <alternativeName>
        <fullName evidence="11">Ubiquitin carrier protein 12</fullName>
    </alternativeName>
</protein>
<evidence type="ECO:0000256" key="13">
    <source>
        <dbReference type="RuleBase" id="RU362109"/>
    </source>
</evidence>
<keyword evidence="17" id="KW-1185">Reference proteome</keyword>
<evidence type="ECO:0000256" key="11">
    <source>
        <dbReference type="ARBA" id="ARBA00044315"/>
    </source>
</evidence>
<comment type="catalytic activity">
    <reaction evidence="6">
        <text>[E1 NEDD8-activating enzyme]-S-[NEDD8 protein]-yl-L-cysteine + [E2 NEDD8-conjugating enzyme]-L-cysteine = [E1 NEDD8-activating enzyme]-L-cysteine + [E2 NEDD8-conjugating enzyme]-S-[NEDD8-protein]-yl-L-cysteine.</text>
        <dbReference type="EC" id="2.3.2.34"/>
    </reaction>
</comment>
<evidence type="ECO:0000256" key="14">
    <source>
        <dbReference type="SAM" id="MobiDB-lite"/>
    </source>
</evidence>
<evidence type="ECO:0000256" key="2">
    <source>
        <dbReference type="ARBA" id="ARBA00022679"/>
    </source>
</evidence>
<dbReference type="InterPro" id="IPR023313">
    <property type="entry name" value="UBQ-conjugating_AS"/>
</dbReference>
<evidence type="ECO:0000313" key="17">
    <source>
        <dbReference type="Proteomes" id="UP001214603"/>
    </source>
</evidence>
<dbReference type="PANTHER" id="PTHR24068">
    <property type="entry name" value="UBIQUITIN-CONJUGATING ENZYME E2"/>
    <property type="match status" value="1"/>
</dbReference>
<name>A0AAF0E308_9BASI</name>
<dbReference type="SMART" id="SM00212">
    <property type="entry name" value="UBCc"/>
    <property type="match status" value="1"/>
</dbReference>
<comment type="similarity">
    <text evidence="13">Belongs to the ubiquitin-conjugating enzyme family.</text>
</comment>
<keyword evidence="2" id="KW-0808">Transferase</keyword>
<organism evidence="16 17">
    <name type="scientific">Malassezia obtusa</name>
    <dbReference type="NCBI Taxonomy" id="76774"/>
    <lineage>
        <taxon>Eukaryota</taxon>
        <taxon>Fungi</taxon>
        <taxon>Dikarya</taxon>
        <taxon>Basidiomycota</taxon>
        <taxon>Ustilaginomycotina</taxon>
        <taxon>Malasseziomycetes</taxon>
        <taxon>Malasseziales</taxon>
        <taxon>Malasseziaceae</taxon>
        <taxon>Malassezia</taxon>
    </lineage>
</organism>
<feature type="active site" description="Glycyl thioester intermediate" evidence="12">
    <location>
        <position position="133"/>
    </location>
</feature>
<dbReference type="InterPro" id="IPR016135">
    <property type="entry name" value="UBQ-conjugating_enzyme/RWD"/>
</dbReference>
<comment type="pathway">
    <text evidence="1">Protein modification; protein neddylation.</text>
</comment>
<evidence type="ECO:0000256" key="8">
    <source>
        <dbReference type="ARBA" id="ARBA00044084"/>
    </source>
</evidence>
<reference evidence="16" key="1">
    <citation type="submission" date="2023-03" db="EMBL/GenBank/DDBJ databases">
        <title>Mating type loci evolution in Malassezia.</title>
        <authorList>
            <person name="Coelho M.A."/>
        </authorList>
    </citation>
    <scope>NUCLEOTIDE SEQUENCE</scope>
    <source>
        <strain evidence="16">CBS 7876</strain>
    </source>
</reference>
<dbReference type="EC" id="2.3.2.34" evidence="7"/>
<evidence type="ECO:0000256" key="6">
    <source>
        <dbReference type="ARBA" id="ARBA00043698"/>
    </source>
</evidence>
<dbReference type="GO" id="GO:0005524">
    <property type="term" value="F:ATP binding"/>
    <property type="evidence" value="ECO:0007669"/>
    <property type="project" value="UniProtKB-UniRule"/>
</dbReference>
<evidence type="ECO:0000256" key="5">
    <source>
        <dbReference type="ARBA" id="ARBA00022840"/>
    </source>
</evidence>
<dbReference type="Pfam" id="PF00179">
    <property type="entry name" value="UQ_con"/>
    <property type="match status" value="1"/>
</dbReference>
<keyword evidence="3 13" id="KW-0547">Nucleotide-binding</keyword>
<proteinExistence type="inferred from homology"/>
<evidence type="ECO:0000256" key="7">
    <source>
        <dbReference type="ARBA" id="ARBA00044047"/>
    </source>
</evidence>
<dbReference type="FunFam" id="3.10.110.10:FF:000005">
    <property type="entry name" value="NEDD8-conjugating enzyme Ubc12"/>
    <property type="match status" value="1"/>
</dbReference>
<feature type="domain" description="UBC core" evidence="15">
    <location>
        <begin position="29"/>
        <end position="195"/>
    </location>
</feature>
<evidence type="ECO:0000313" key="16">
    <source>
        <dbReference type="EMBL" id="WFD02248.1"/>
    </source>
</evidence>
<feature type="compositionally biased region" description="Basic and acidic residues" evidence="14">
    <location>
        <begin position="13"/>
        <end position="22"/>
    </location>
</feature>
<evidence type="ECO:0000256" key="3">
    <source>
        <dbReference type="ARBA" id="ARBA00022741"/>
    </source>
</evidence>
<dbReference type="PROSITE" id="PS50127">
    <property type="entry name" value="UBC_2"/>
    <property type="match status" value="1"/>
</dbReference>
<dbReference type="EMBL" id="CP119934">
    <property type="protein sequence ID" value="WFD02248.1"/>
    <property type="molecule type" value="Genomic_DNA"/>
</dbReference>